<dbReference type="RefSeq" id="WP_053282264.1">
    <property type="nucleotide sequence ID" value="NZ_CP174505.1"/>
</dbReference>
<evidence type="ECO:0000313" key="3">
    <source>
        <dbReference type="Proteomes" id="UP000037442"/>
    </source>
</evidence>
<dbReference type="InterPro" id="IPR036086">
    <property type="entry name" value="ParB/Sulfiredoxin_sf"/>
</dbReference>
<dbReference type="PATRIC" id="fig|285.49.peg.71"/>
<evidence type="ECO:0000313" key="2">
    <source>
        <dbReference type="EMBL" id="KOC27033.1"/>
    </source>
</evidence>
<dbReference type="EMBL" id="JNVD01000010">
    <property type="protein sequence ID" value="KOC27033.1"/>
    <property type="molecule type" value="Genomic_DNA"/>
</dbReference>
<dbReference type="InterPro" id="IPR011111">
    <property type="entry name" value="Plasmid_RepB"/>
</dbReference>
<dbReference type="Pfam" id="PF02195">
    <property type="entry name" value="ParB_N"/>
    <property type="match status" value="1"/>
</dbReference>
<proteinExistence type="predicted"/>
<organism evidence="2 3">
    <name type="scientific">Comamonas testosteroni</name>
    <name type="common">Pseudomonas testosteroni</name>
    <dbReference type="NCBI Taxonomy" id="285"/>
    <lineage>
        <taxon>Bacteria</taxon>
        <taxon>Pseudomonadati</taxon>
        <taxon>Pseudomonadota</taxon>
        <taxon>Betaproteobacteria</taxon>
        <taxon>Burkholderiales</taxon>
        <taxon>Comamonadaceae</taxon>
        <taxon>Comamonas</taxon>
    </lineage>
</organism>
<dbReference type="SMART" id="SM00470">
    <property type="entry name" value="ParB"/>
    <property type="match status" value="1"/>
</dbReference>
<evidence type="ECO:0000259" key="1">
    <source>
        <dbReference type="SMART" id="SM00470"/>
    </source>
</evidence>
<gene>
    <name evidence="2" type="ORF">GL58_00335</name>
</gene>
<dbReference type="GO" id="GO:0005694">
    <property type="term" value="C:chromosome"/>
    <property type="evidence" value="ECO:0007669"/>
    <property type="project" value="TreeGrafter"/>
</dbReference>
<feature type="domain" description="ParB-like N-terminal" evidence="1">
    <location>
        <begin position="9"/>
        <end position="100"/>
    </location>
</feature>
<dbReference type="Gene3D" id="3.90.1530.30">
    <property type="match status" value="1"/>
</dbReference>
<accession>A0A0L7MZK2</accession>
<name>A0A0L7MZK2_COMTE</name>
<reference evidence="3" key="1">
    <citation type="submission" date="2014-06" db="EMBL/GenBank/DDBJ databases">
        <title>Draft genome sequence of C. testosteroni WDL7.</title>
        <authorList>
            <person name="Wu Y."/>
            <person name="Seshan H."/>
            <person name="Arumugam K."/>
        </authorList>
    </citation>
    <scope>NUCLEOTIDE SEQUENCE [LARGE SCALE GENOMIC DNA]</scope>
    <source>
        <strain evidence="3">WDL7</strain>
    </source>
</reference>
<dbReference type="GO" id="GO:0007059">
    <property type="term" value="P:chromosome segregation"/>
    <property type="evidence" value="ECO:0007669"/>
    <property type="project" value="TreeGrafter"/>
</dbReference>
<dbReference type="Gene3D" id="1.10.10.2830">
    <property type="match status" value="1"/>
</dbReference>
<dbReference type="AlphaFoldDB" id="A0A0L7MZK2"/>
<dbReference type="Proteomes" id="UP000037442">
    <property type="component" value="Unassembled WGS sequence"/>
</dbReference>
<sequence length="298" mass="33200">MTKPQPRVEMIPIADITVANPRLRNQKVHKTITESIGQVGLKRPITVRRLSPGESGLPYALICGQGRLESCKLLGQKEIAAIILDVDEKTGHVMSIVENVARRTPRAVETMEQVRVLKQRGYSEGEIATKLGCTTSWVNNVVNLLERGEKRLLAAAEAGHIPLHLAVSISRASDSDAQQLLLDAYDSGELKGRKVTILRRILEQRARSGKQGSNAFIKAPSRKPMTPEDLTKLYKREVEIHRRIQKKSEFTQQSLLLARQIFKELFANKEFLALLKAEKLTSVPQPLADLLPRGGLGR</sequence>
<dbReference type="CDD" id="cd16411">
    <property type="entry name" value="ParB_N_like"/>
    <property type="match status" value="1"/>
</dbReference>
<dbReference type="InterPro" id="IPR050336">
    <property type="entry name" value="Chromosome_partition/occlusion"/>
</dbReference>
<dbReference type="SUPFAM" id="SSF110849">
    <property type="entry name" value="ParB/Sulfiredoxin"/>
    <property type="match status" value="1"/>
</dbReference>
<dbReference type="PANTHER" id="PTHR33375">
    <property type="entry name" value="CHROMOSOME-PARTITIONING PROTEIN PARB-RELATED"/>
    <property type="match status" value="1"/>
</dbReference>
<comment type="caution">
    <text evidence="2">The sequence shown here is derived from an EMBL/GenBank/DDBJ whole genome shotgun (WGS) entry which is preliminary data.</text>
</comment>
<dbReference type="PANTHER" id="PTHR33375:SF1">
    <property type="entry name" value="CHROMOSOME-PARTITIONING PROTEIN PARB-RELATED"/>
    <property type="match status" value="1"/>
</dbReference>
<protein>
    <submittedName>
        <fullName evidence="2">Chromosome partitioning protein ParB</fullName>
    </submittedName>
</protein>
<dbReference type="Pfam" id="PF07506">
    <property type="entry name" value="RepB"/>
    <property type="match status" value="1"/>
</dbReference>
<dbReference type="InterPro" id="IPR003115">
    <property type="entry name" value="ParB_N"/>
</dbReference>
<dbReference type="SUPFAM" id="SSF109709">
    <property type="entry name" value="KorB DNA-binding domain-like"/>
    <property type="match status" value="1"/>
</dbReference>